<name>A0A0J0XYW2_9TREE</name>
<keyword evidence="9" id="KW-0243">Dynein</keyword>
<dbReference type="GO" id="GO:0051286">
    <property type="term" value="C:cell tip"/>
    <property type="evidence" value="ECO:0007669"/>
    <property type="project" value="TreeGrafter"/>
</dbReference>
<dbReference type="SMART" id="SM01052">
    <property type="entry name" value="CAP_GLY"/>
    <property type="match status" value="1"/>
</dbReference>
<feature type="coiled-coil region" evidence="13">
    <location>
        <begin position="427"/>
        <end position="715"/>
    </location>
</feature>
<dbReference type="EMBL" id="KQ087178">
    <property type="protein sequence ID" value="KLT46216.1"/>
    <property type="molecule type" value="Genomic_DNA"/>
</dbReference>
<dbReference type="GO" id="GO:0000132">
    <property type="term" value="P:establishment of mitotic spindle orientation"/>
    <property type="evidence" value="ECO:0007669"/>
    <property type="project" value="TreeGrafter"/>
</dbReference>
<feature type="compositionally biased region" description="Low complexity" evidence="14">
    <location>
        <begin position="243"/>
        <end position="263"/>
    </location>
</feature>
<evidence type="ECO:0000256" key="6">
    <source>
        <dbReference type="ARBA" id="ARBA00022618"/>
    </source>
</evidence>
<feature type="compositionally biased region" description="Polar residues" evidence="14">
    <location>
        <begin position="299"/>
        <end position="314"/>
    </location>
</feature>
<evidence type="ECO:0000256" key="13">
    <source>
        <dbReference type="SAM" id="Coils"/>
    </source>
</evidence>
<comment type="subcellular location">
    <subcellularLocation>
        <location evidence="3">Cytoplasm</location>
        <location evidence="3">Cell cortex</location>
    </subcellularLocation>
    <subcellularLocation>
        <location evidence="1">Cytoplasm</location>
        <location evidence="1">Cytoskeleton</location>
        <location evidence="1">Microtubule organizing center</location>
        <location evidence="1">Centrosome</location>
        <location evidence="1">Centriole</location>
    </subcellularLocation>
    <subcellularLocation>
        <location evidence="2">Cytoplasm</location>
        <location evidence="2">Cytoskeleton</location>
        <location evidence="2">Spindle</location>
    </subcellularLocation>
</comment>
<dbReference type="Proteomes" id="UP000053611">
    <property type="component" value="Unassembled WGS sequence"/>
</dbReference>
<evidence type="ECO:0000256" key="9">
    <source>
        <dbReference type="ARBA" id="ARBA00023017"/>
    </source>
</evidence>
<dbReference type="PANTHER" id="PTHR18916">
    <property type="entry name" value="DYNACTIN 1-RELATED MICROTUBULE-BINDING"/>
    <property type="match status" value="1"/>
</dbReference>
<evidence type="ECO:0000256" key="1">
    <source>
        <dbReference type="ARBA" id="ARBA00004114"/>
    </source>
</evidence>
<dbReference type="RefSeq" id="XP_018282707.1">
    <property type="nucleotide sequence ID" value="XM_018420631.1"/>
</dbReference>
<feature type="domain" description="CAP-Gly" evidence="15">
    <location>
        <begin position="24"/>
        <end position="66"/>
    </location>
</feature>
<comment type="similarity">
    <text evidence="4">Belongs to the dynactin 150 kDa subunit family.</text>
</comment>
<gene>
    <name evidence="16" type="ORF">CC85DRAFT_253999</name>
</gene>
<evidence type="ECO:0000256" key="11">
    <source>
        <dbReference type="ARBA" id="ARBA00023212"/>
    </source>
</evidence>
<evidence type="ECO:0000256" key="14">
    <source>
        <dbReference type="SAM" id="MobiDB-lite"/>
    </source>
</evidence>
<evidence type="ECO:0000256" key="4">
    <source>
        <dbReference type="ARBA" id="ARBA00011010"/>
    </source>
</evidence>
<dbReference type="OrthoDB" id="2130750at2759"/>
<feature type="compositionally biased region" description="Low complexity" evidence="14">
    <location>
        <begin position="80"/>
        <end position="100"/>
    </location>
</feature>
<dbReference type="Pfam" id="PF12455">
    <property type="entry name" value="Dynactin"/>
    <property type="match status" value="1"/>
</dbReference>
<dbReference type="STRING" id="879819.A0A0J0XYW2"/>
<feature type="region of interest" description="Disordered" evidence="14">
    <location>
        <begin position="1200"/>
        <end position="1220"/>
    </location>
</feature>
<feature type="compositionally biased region" description="Polar residues" evidence="14">
    <location>
        <begin position="193"/>
        <end position="203"/>
    </location>
</feature>
<dbReference type="GO" id="GO:0005819">
    <property type="term" value="C:spindle"/>
    <property type="evidence" value="ECO:0007669"/>
    <property type="project" value="UniProtKB-SubCell"/>
</dbReference>
<feature type="compositionally biased region" description="Low complexity" evidence="14">
    <location>
        <begin position="136"/>
        <end position="178"/>
    </location>
</feature>
<dbReference type="SUPFAM" id="SSF74924">
    <property type="entry name" value="Cap-Gly domain"/>
    <property type="match status" value="1"/>
</dbReference>
<reference evidence="16 17" key="1">
    <citation type="submission" date="2015-03" db="EMBL/GenBank/DDBJ databases">
        <title>Genomics and transcriptomics of the oil-accumulating basidiomycete yeast T. oleaginosus allow insights into substrate utilization and the diverse evolutionary trajectories of mating systems in fungi.</title>
        <authorList>
            <consortium name="DOE Joint Genome Institute"/>
            <person name="Kourist R."/>
            <person name="Kracht O."/>
            <person name="Bracharz F."/>
            <person name="Lipzen A."/>
            <person name="Nolan M."/>
            <person name="Ohm R."/>
            <person name="Grigoriev I."/>
            <person name="Sun S."/>
            <person name="Heitman J."/>
            <person name="Bruck T."/>
            <person name="Nowrousian M."/>
        </authorList>
    </citation>
    <scope>NUCLEOTIDE SEQUENCE [LARGE SCALE GENOMIC DNA]</scope>
    <source>
        <strain evidence="16 17">IBC0246</strain>
    </source>
</reference>
<keyword evidence="12" id="KW-0131">Cell cycle</keyword>
<feature type="compositionally biased region" description="Low complexity" evidence="14">
    <location>
        <begin position="284"/>
        <end position="298"/>
    </location>
</feature>
<dbReference type="GO" id="GO:0000743">
    <property type="term" value="P:nuclear migration involved in conjugation with cellular fusion"/>
    <property type="evidence" value="ECO:0007669"/>
    <property type="project" value="TreeGrafter"/>
</dbReference>
<dbReference type="PROSITE" id="PS50245">
    <property type="entry name" value="CAP_GLY_2"/>
    <property type="match status" value="1"/>
</dbReference>
<evidence type="ECO:0000256" key="3">
    <source>
        <dbReference type="ARBA" id="ARBA00004544"/>
    </source>
</evidence>
<evidence type="ECO:0000256" key="12">
    <source>
        <dbReference type="ARBA" id="ARBA00023306"/>
    </source>
</evidence>
<dbReference type="GO" id="GO:0005874">
    <property type="term" value="C:microtubule"/>
    <property type="evidence" value="ECO:0007669"/>
    <property type="project" value="UniProtKB-KW"/>
</dbReference>
<proteinExistence type="inferred from homology"/>
<organism evidence="16 17">
    <name type="scientific">Cutaneotrichosporon oleaginosum</name>
    <dbReference type="NCBI Taxonomy" id="879819"/>
    <lineage>
        <taxon>Eukaryota</taxon>
        <taxon>Fungi</taxon>
        <taxon>Dikarya</taxon>
        <taxon>Basidiomycota</taxon>
        <taxon>Agaricomycotina</taxon>
        <taxon>Tremellomycetes</taxon>
        <taxon>Trichosporonales</taxon>
        <taxon>Trichosporonaceae</taxon>
        <taxon>Cutaneotrichosporon</taxon>
    </lineage>
</organism>
<dbReference type="InterPro" id="IPR022157">
    <property type="entry name" value="Dynactin"/>
</dbReference>
<keyword evidence="17" id="KW-1185">Reference proteome</keyword>
<sequence>MSDHPLGTKVRVNAGTGVVRWVGADPAFAQGKWVGIELDTPTGKNNGSVNGESYFSCEPHYGVFVRPSQMQALELRRAPRTSTLPSSSGSSRITSRSTTPARAGTGVRTAPTPIPATPSRSVSRTSNADVPPSPVAGPTGTIRAATRTRPPAIRTTGPAAGRRASVLPSSSASSTVPSPRIPASPAMSRRASMISNSRTQTPVTATRGNTTARRAERTDEELMPPPPVPERVPPETPRRPAEPQRSGSGLPSPRRLSRRSPIQPESPFVAVERADSPEEGDTTILASPISSSVALSPSTRSLTIHGSQSPASLQPSPIPSTPSNRTSPPSPSPRLPATLPSPQASTNLSLTSPRTSTTLPPASPRSPLTTRRPPTPDSTAAVFAQKRELEELRIKVRLLESHRAEDLATIKSLEKRAAEGDSLPAIRAKLQAKFQEQATEIARLKRENSDVRSENELLESQRLDAFEQAEMATLDREVAEEKAEAAEAEAQRLNEKILELELEVAVLKEENAEYEKPIDGLEGGVHTSIAYIQLEKHNERLKDAVIQLRDMLHETEKEYKLKIQDLEKELSSNTDLNGRLELTTAKLAHAEAQVEDLKQQLDDALGAEDLLEELTERNLQMSDKMEEMRATIDDLESLKELNDELEENHVETEKQLEAEIDRVTSQLKEEGVRSAELEVLVVDMEATIGQFRELVGNLQAEIDELREQHASQQYDSAAASKESQALLNLNLKLQSSVVKTQSKTVDLELKKLEAAQLAEHLRIVQAYLPDAYLESEADSVSALLFFLRVGEKVNMLTSVISNIHGLPGALHTVSSEALVGVCELRGKLRTFATLNRRFAAIMRRTQPDDYVALGRVVGELAGVESRVDGWIASVKTDEFNDGECARELDALLAQFNHLAEVMFNHPLDAGEQQVAAAYTLEDDLDNFAAAVGFVRTEIMALVNDGDVDVELGEYTLDEAVYDPVQRVLNQVRAVKAPAGKLVAVIEEVAASEAALAPEFSDGLRDLVGSVSAAVDMAVRLAQRVRQHVESLRSSKGALRLSDIDKFLAEVTKTDGEPWDVIASFVQRLGADLSDVLPKFRAAPKSGQTISFAAPAPWLARVAAIKEAASYNAEAERRVSRLSDELRDMVREIKLRDQSLQEGSVKIETLERRIEGARKQADHILELEREIAKARRAEKEYEDAIEQLQADQADLEAENAKLRRRPASQGTAPAPEPTTGEQVAGLRAALRHLRSENALLKSRDLYADVHMLPPLRALAPALTAPDMTQEDSDAESDGPATPLGSPRIAHPALPATKIALETESKILLRAVAAYAASPRIVDISGVDGWSWHSRKNSPEAQAWRLARERGRLEGRVRDLAERVRALRQ</sequence>
<evidence type="ECO:0000259" key="15">
    <source>
        <dbReference type="PROSITE" id="PS50245"/>
    </source>
</evidence>
<feature type="region of interest" description="Disordered" evidence="14">
    <location>
        <begin position="78"/>
        <end position="379"/>
    </location>
</feature>
<evidence type="ECO:0000256" key="5">
    <source>
        <dbReference type="ARBA" id="ARBA00022490"/>
    </source>
</evidence>
<dbReference type="InterPro" id="IPR000938">
    <property type="entry name" value="CAP-Gly_domain"/>
</dbReference>
<keyword evidence="8" id="KW-0498">Mitosis</keyword>
<evidence type="ECO:0000256" key="8">
    <source>
        <dbReference type="ARBA" id="ARBA00022776"/>
    </source>
</evidence>
<keyword evidence="11" id="KW-0206">Cytoskeleton</keyword>
<dbReference type="GO" id="GO:0005816">
    <property type="term" value="C:spindle pole body"/>
    <property type="evidence" value="ECO:0007669"/>
    <property type="project" value="TreeGrafter"/>
</dbReference>
<feature type="compositionally biased region" description="Polar residues" evidence="14">
    <location>
        <begin position="118"/>
        <end position="128"/>
    </location>
</feature>
<evidence type="ECO:0000256" key="10">
    <source>
        <dbReference type="ARBA" id="ARBA00023054"/>
    </source>
</evidence>
<protein>
    <recommendedName>
        <fullName evidence="15">CAP-Gly domain-containing protein</fullName>
    </recommendedName>
</protein>
<dbReference type="PANTHER" id="PTHR18916:SF6">
    <property type="entry name" value="DYNACTIN SUBUNIT 1"/>
    <property type="match status" value="1"/>
</dbReference>
<dbReference type="GeneID" id="28981234"/>
<evidence type="ECO:0000256" key="7">
    <source>
        <dbReference type="ARBA" id="ARBA00022701"/>
    </source>
</evidence>
<keyword evidence="10 13" id="KW-0175">Coiled coil</keyword>
<dbReference type="Gene3D" id="2.30.30.190">
    <property type="entry name" value="CAP Gly-rich-like domain"/>
    <property type="match status" value="1"/>
</dbReference>
<dbReference type="GO" id="GO:0051301">
    <property type="term" value="P:cell division"/>
    <property type="evidence" value="ECO:0007669"/>
    <property type="project" value="UniProtKB-KW"/>
</dbReference>
<dbReference type="PROSITE" id="PS00845">
    <property type="entry name" value="CAP_GLY_1"/>
    <property type="match status" value="1"/>
</dbReference>
<keyword evidence="7" id="KW-0493">Microtubule</keyword>
<feature type="compositionally biased region" description="Basic and acidic residues" evidence="14">
    <location>
        <begin position="232"/>
        <end position="242"/>
    </location>
</feature>
<dbReference type="Pfam" id="PF01302">
    <property type="entry name" value="CAP_GLY"/>
    <property type="match status" value="1"/>
</dbReference>
<evidence type="ECO:0000256" key="2">
    <source>
        <dbReference type="ARBA" id="ARBA00004186"/>
    </source>
</evidence>
<keyword evidence="5" id="KW-0963">Cytoplasm</keyword>
<evidence type="ECO:0000313" key="17">
    <source>
        <dbReference type="Proteomes" id="UP000053611"/>
    </source>
</evidence>
<dbReference type="InterPro" id="IPR036859">
    <property type="entry name" value="CAP-Gly_dom_sf"/>
</dbReference>
<feature type="compositionally biased region" description="Low complexity" evidence="14">
    <location>
        <begin position="335"/>
        <end position="372"/>
    </location>
</feature>
<evidence type="ECO:0000313" key="16">
    <source>
        <dbReference type="EMBL" id="KLT46216.1"/>
    </source>
</evidence>
<feature type="region of interest" description="Disordered" evidence="14">
    <location>
        <begin position="1264"/>
        <end position="1288"/>
    </location>
</feature>
<accession>A0A0J0XYW2</accession>
<keyword evidence="6" id="KW-0132">Cell division</keyword>
<dbReference type="GO" id="GO:0030286">
    <property type="term" value="C:dynein complex"/>
    <property type="evidence" value="ECO:0007669"/>
    <property type="project" value="UniProtKB-KW"/>
</dbReference>
<dbReference type="GO" id="GO:0005814">
    <property type="term" value="C:centriole"/>
    <property type="evidence" value="ECO:0007669"/>
    <property type="project" value="UniProtKB-SubCell"/>
</dbReference>